<keyword evidence="4" id="KW-1185">Reference proteome</keyword>
<dbReference type="InterPro" id="IPR042342">
    <property type="entry name" value="TTC22"/>
</dbReference>
<dbReference type="SMART" id="SM00255">
    <property type="entry name" value="TIR"/>
    <property type="match status" value="1"/>
</dbReference>
<dbReference type="EnsemblMetazoa" id="G28352.1">
    <property type="protein sequence ID" value="G28352.1:cds"/>
    <property type="gene ID" value="G28352"/>
</dbReference>
<dbReference type="SUPFAM" id="SSF52200">
    <property type="entry name" value="Toll/Interleukin receptor TIR domain"/>
    <property type="match status" value="1"/>
</dbReference>
<feature type="transmembrane region" description="Helical" evidence="1">
    <location>
        <begin position="233"/>
        <end position="257"/>
    </location>
</feature>
<accession>A0A8W8LI34</accession>
<name>A0A8W8LI34_MAGGI</name>
<dbReference type="PROSITE" id="PS50104">
    <property type="entry name" value="TIR"/>
    <property type="match status" value="1"/>
</dbReference>
<proteinExistence type="predicted"/>
<feature type="transmembrane region" description="Helical" evidence="1">
    <location>
        <begin position="263"/>
        <end position="289"/>
    </location>
</feature>
<evidence type="ECO:0000256" key="1">
    <source>
        <dbReference type="SAM" id="Phobius"/>
    </source>
</evidence>
<dbReference type="AlphaFoldDB" id="A0A8W8LI34"/>
<evidence type="ECO:0000313" key="3">
    <source>
        <dbReference type="EnsemblMetazoa" id="G28352.1:cds"/>
    </source>
</evidence>
<keyword evidence="1" id="KW-0812">Transmembrane</keyword>
<keyword evidence="1" id="KW-0472">Membrane</keyword>
<feature type="domain" description="TIR" evidence="2">
    <location>
        <begin position="12"/>
        <end position="141"/>
    </location>
</feature>
<dbReference type="PANTHER" id="PTHR16253">
    <property type="entry name" value="TETRATRICOPEPTIDE REPEAT PROTEIN 22"/>
    <property type="match status" value="1"/>
</dbReference>
<reference evidence="3" key="1">
    <citation type="submission" date="2022-08" db="UniProtKB">
        <authorList>
            <consortium name="EnsemblMetazoa"/>
        </authorList>
    </citation>
    <scope>IDENTIFICATION</scope>
    <source>
        <strain evidence="3">05x7-T-G4-1.051#20</strain>
    </source>
</reference>
<dbReference type="PANTHER" id="PTHR16253:SF0">
    <property type="entry name" value="TETRATRICOPEPTIDE REPEAT PROTEIN 22"/>
    <property type="match status" value="1"/>
</dbReference>
<protein>
    <recommendedName>
        <fullName evidence="2">TIR domain-containing protein</fullName>
    </recommendedName>
</protein>
<dbReference type="InterPro" id="IPR000157">
    <property type="entry name" value="TIR_dom"/>
</dbReference>
<organism evidence="3 4">
    <name type="scientific">Magallana gigas</name>
    <name type="common">Pacific oyster</name>
    <name type="synonym">Crassostrea gigas</name>
    <dbReference type="NCBI Taxonomy" id="29159"/>
    <lineage>
        <taxon>Eukaryota</taxon>
        <taxon>Metazoa</taxon>
        <taxon>Spiralia</taxon>
        <taxon>Lophotrochozoa</taxon>
        <taxon>Mollusca</taxon>
        <taxon>Bivalvia</taxon>
        <taxon>Autobranchia</taxon>
        <taxon>Pteriomorphia</taxon>
        <taxon>Ostreida</taxon>
        <taxon>Ostreoidea</taxon>
        <taxon>Ostreidae</taxon>
        <taxon>Magallana</taxon>
    </lineage>
</organism>
<dbReference type="GO" id="GO:0007165">
    <property type="term" value="P:signal transduction"/>
    <property type="evidence" value="ECO:0007669"/>
    <property type="project" value="InterPro"/>
</dbReference>
<evidence type="ECO:0000259" key="2">
    <source>
        <dbReference type="PROSITE" id="PS50104"/>
    </source>
</evidence>
<dbReference type="InterPro" id="IPR035897">
    <property type="entry name" value="Toll_tir_struct_dom_sf"/>
</dbReference>
<dbReference type="Proteomes" id="UP000005408">
    <property type="component" value="Unassembled WGS sequence"/>
</dbReference>
<evidence type="ECO:0000313" key="4">
    <source>
        <dbReference type="Proteomes" id="UP000005408"/>
    </source>
</evidence>
<dbReference type="Gene3D" id="3.40.50.10140">
    <property type="entry name" value="Toll/interleukin-1 receptor homology (TIR) domain"/>
    <property type="match status" value="1"/>
</dbReference>
<keyword evidence="1" id="KW-1133">Transmembrane helix</keyword>
<dbReference type="Pfam" id="PF13676">
    <property type="entry name" value="TIR_2"/>
    <property type="match status" value="1"/>
</dbReference>
<sequence length="408" mass="47277">MDLSPIPLPYGKTYHLFLSFCQEDEEIAFSLLQELENKYQLKCLYHLRDFKPGVHVTENILDGIEKSMKIVYLVSQKFKESQLCKMETLYGITASHKQCENSLIPVLLEPIEMPRELQTINYVDGTLDGTDKACKIYKACLFGANESCILPNVIPFQDVSNGMPLRVIRRVEKTVWCIPVTRFSEDMTKRKRVKDEARSRQIDELCCEIVEKLNLSKFTTNYYKYNGGFWVRVWCFFVLGAPALSVLPLLVFLVIVGDITEETLAGVCSTLAIVPIVAVSIVVCCCFYLKRETLLSNITWKYLRENYKTLKVLPLIRSTEEVVILNYDTDPCKKFCIFALKRRIEDEDQLQIEADSIILGFIYRNQTLLANWFGLEDFKYDRHNTYFQKKCICQYLEPSLLSDLFSDN</sequence>